<dbReference type="SUPFAM" id="SSF52096">
    <property type="entry name" value="ClpP/crotonase"/>
    <property type="match status" value="1"/>
</dbReference>
<dbReference type="InterPro" id="IPR029045">
    <property type="entry name" value="ClpP/crotonase-like_dom_sf"/>
</dbReference>
<dbReference type="AlphaFoldDB" id="A0A9N7LU97"/>
<accession>A0A9N7LU97</accession>
<dbReference type="InterPro" id="IPR045190">
    <property type="entry name" value="MCCB/AccD1-like"/>
</dbReference>
<dbReference type="Pfam" id="PF01039">
    <property type="entry name" value="Carboxyl_trans"/>
    <property type="match status" value="1"/>
</dbReference>
<dbReference type="GO" id="GO:1905202">
    <property type="term" value="C:methylcrotonoyl-CoA carboxylase complex"/>
    <property type="evidence" value="ECO:0007669"/>
    <property type="project" value="TreeGrafter"/>
</dbReference>
<evidence type="ECO:0000313" key="2">
    <source>
        <dbReference type="EMBL" id="BDN83626.1"/>
    </source>
</evidence>
<dbReference type="Gene3D" id="3.90.226.10">
    <property type="entry name" value="2-enoyl-CoA Hydratase, Chain A, domain 1"/>
    <property type="match status" value="1"/>
</dbReference>
<proteinExistence type="predicted"/>
<sequence length="156" mass="16831">MVGRDYEAGGIAKHGAKMVTAVACARVPKLTVVIGGSYGAGNYSMCGRAYSPRFMWMWPNARISVMGGEQAASVLATVRGEQLSASGKPWSSDEEDQFKAPIREQYENQGNPYYSTARLWDDGIIDPADTRTVVGLALSVCAHAPVESVSYGVFRM</sequence>
<dbReference type="PROSITE" id="PS50989">
    <property type="entry name" value="COA_CT_CTER"/>
    <property type="match status" value="1"/>
</dbReference>
<dbReference type="GO" id="GO:0006552">
    <property type="term" value="P:L-leucine catabolic process"/>
    <property type="evidence" value="ECO:0007669"/>
    <property type="project" value="TreeGrafter"/>
</dbReference>
<dbReference type="PANTHER" id="PTHR22855">
    <property type="entry name" value="ACETYL, PROPIONYL, PYRUVATE, AND GLUTACONYL CARBOXYLASE-RELATED"/>
    <property type="match status" value="1"/>
</dbReference>
<dbReference type="PANTHER" id="PTHR22855:SF13">
    <property type="entry name" value="METHYLCROTONOYL-COA CARBOXYLASE BETA CHAIN, MITOCHONDRIAL"/>
    <property type="match status" value="1"/>
</dbReference>
<protein>
    <recommendedName>
        <fullName evidence="1">CoA carboxyltransferase C-terminal domain-containing protein</fullName>
    </recommendedName>
</protein>
<gene>
    <name evidence="2" type="ORF">NJB1907Z4_C38410</name>
</gene>
<dbReference type="Proteomes" id="UP001058626">
    <property type="component" value="Chromosome"/>
</dbReference>
<dbReference type="EMBL" id="AP026367">
    <property type="protein sequence ID" value="BDN83626.1"/>
    <property type="molecule type" value="Genomic_DNA"/>
</dbReference>
<organism evidence="2 3">
    <name type="scientific">Mycobacterium pseudoshottsii</name>
    <dbReference type="NCBI Taxonomy" id="265949"/>
    <lineage>
        <taxon>Bacteria</taxon>
        <taxon>Bacillati</taxon>
        <taxon>Actinomycetota</taxon>
        <taxon>Actinomycetes</taxon>
        <taxon>Mycobacteriales</taxon>
        <taxon>Mycobacteriaceae</taxon>
        <taxon>Mycobacterium</taxon>
        <taxon>Mycobacterium ulcerans group</taxon>
    </lineage>
</organism>
<reference evidence="2" key="1">
    <citation type="submission" date="2022-06" db="EMBL/GenBank/DDBJ databases">
        <title>Complete genome sequence of Mycobacterium pseudoshottsii NJB1907-Z4.</title>
        <authorList>
            <person name="Komine T."/>
            <person name="Fukano H."/>
            <person name="Wada S."/>
        </authorList>
    </citation>
    <scope>NUCLEOTIDE SEQUENCE</scope>
    <source>
        <strain evidence="2">NJB1907-Z4</strain>
    </source>
</reference>
<feature type="domain" description="CoA carboxyltransferase C-terminal" evidence="1">
    <location>
        <begin position="1"/>
        <end position="140"/>
    </location>
</feature>
<name>A0A9N7LU97_9MYCO</name>
<evidence type="ECO:0000259" key="1">
    <source>
        <dbReference type="PROSITE" id="PS50989"/>
    </source>
</evidence>
<dbReference type="GO" id="GO:0004485">
    <property type="term" value="F:methylcrotonoyl-CoA carboxylase activity"/>
    <property type="evidence" value="ECO:0007669"/>
    <property type="project" value="TreeGrafter"/>
</dbReference>
<evidence type="ECO:0000313" key="3">
    <source>
        <dbReference type="Proteomes" id="UP001058626"/>
    </source>
</evidence>
<dbReference type="InterPro" id="IPR011763">
    <property type="entry name" value="COA_CT_C"/>
</dbReference>
<keyword evidence="3" id="KW-1185">Reference proteome</keyword>
<dbReference type="InterPro" id="IPR034733">
    <property type="entry name" value="AcCoA_carboxyl_beta"/>
</dbReference>